<accession>A0ACC2ZYE6</accession>
<reference evidence="1" key="1">
    <citation type="submission" date="2022-10" db="EMBL/GenBank/DDBJ databases">
        <title>Culturing micro-colonial fungi from biological soil crusts in the Mojave desert and describing Neophaeococcomyces mojavensis, and introducing the new genera and species Taxawa tesnikishii.</title>
        <authorList>
            <person name="Kurbessoian T."/>
            <person name="Stajich J.E."/>
        </authorList>
    </citation>
    <scope>NUCLEOTIDE SEQUENCE</scope>
    <source>
        <strain evidence="1">JES_112</strain>
    </source>
</reference>
<proteinExistence type="predicted"/>
<dbReference type="Proteomes" id="UP001172386">
    <property type="component" value="Unassembled WGS sequence"/>
</dbReference>
<sequence>MARSAGPETNALRAVVDKLIASDPANFDSWDVDFKPCIPIVKRHLIAWSPDAQNRDQRRARGKIGVFSSKHSALYIQDSRVETLAIRYMRPEPQVLNKSGTAISNACAEIFLGRSSIPFYHGQQNAYPIQISNEKKVTSKCKDVWVYLRESSGSAHLSYVDNFKLHYQYFHVSHRIDLLAESGITNAADAKVIMKKIYPLSAFSVPGFHRGNPRVHHNLGSELHQMGDPADKIHLCAVACRGAFSGLFTWSRFNAVLIQGGWPWLRRYSRAYARTIYTAMVLIFVAIECYNLEDLDVMRTRLLSLAAKLVGSPDEGMTTWRVRQGAYLKGEKISVPTIPSANAPAEKNQTLGRVEEVDTEAPVNTVKDLGTAVVALNWSYAATAPTPVPKEYLPSHIATGRACNHKNPSSTVARVKLAASIEQLADMTTDNKGLTVTLTAGDRRAQEEVLSFVVHHYILTVYREEGQCLEGRMITILAGSDKQRLVVHEETLNAAASPSLQSLTSGSWTESKDGVIDWSHTDAATVQRFCTFLYLSNYNAPWPKRRFSSSPIEGECIVSDEAFVVSEEILAVSEESVPEQDTTLETAVLEDAVVAEPDYQQALWDSSNARPLTPIASCFEVKQIELDQNSAAGIFRTYAYPYAEYCYVDLLLAHARLYVFAQYHMCSSLQSLTLQRLVQVLQRIDCSQEHAADEIALLTRFVYDHTHSVRSGEEPLRKIVSHFVASNYTLLMRGDLVQVFPLGGDFTLDVGRKISRRLRAVHESAEALKQDNHRLRAIRESTEALKQEIHELRQELNPKDVIVIRRGR</sequence>
<name>A0ACC2ZYE6_9EURO</name>
<organism evidence="1 2">
    <name type="scientific">Neophaeococcomyces mojaviensis</name>
    <dbReference type="NCBI Taxonomy" id="3383035"/>
    <lineage>
        <taxon>Eukaryota</taxon>
        <taxon>Fungi</taxon>
        <taxon>Dikarya</taxon>
        <taxon>Ascomycota</taxon>
        <taxon>Pezizomycotina</taxon>
        <taxon>Eurotiomycetes</taxon>
        <taxon>Chaetothyriomycetidae</taxon>
        <taxon>Chaetothyriales</taxon>
        <taxon>Chaetothyriales incertae sedis</taxon>
        <taxon>Neophaeococcomyces</taxon>
    </lineage>
</organism>
<evidence type="ECO:0000313" key="1">
    <source>
        <dbReference type="EMBL" id="KAJ9652620.1"/>
    </source>
</evidence>
<keyword evidence="2" id="KW-1185">Reference proteome</keyword>
<comment type="caution">
    <text evidence="1">The sequence shown here is derived from an EMBL/GenBank/DDBJ whole genome shotgun (WGS) entry which is preliminary data.</text>
</comment>
<gene>
    <name evidence="1" type="ORF">H2198_008147</name>
</gene>
<evidence type="ECO:0000313" key="2">
    <source>
        <dbReference type="Proteomes" id="UP001172386"/>
    </source>
</evidence>
<protein>
    <submittedName>
        <fullName evidence="1">Uncharacterized protein</fullName>
    </submittedName>
</protein>
<dbReference type="EMBL" id="JAPDRQ010000190">
    <property type="protein sequence ID" value="KAJ9652620.1"/>
    <property type="molecule type" value="Genomic_DNA"/>
</dbReference>